<organism evidence="2 3">
    <name type="scientific">Acinetobacter calcoaceticus ANC 3811</name>
    <dbReference type="NCBI Taxonomy" id="1217690"/>
    <lineage>
        <taxon>Bacteria</taxon>
        <taxon>Pseudomonadati</taxon>
        <taxon>Pseudomonadota</taxon>
        <taxon>Gammaproteobacteria</taxon>
        <taxon>Moraxellales</taxon>
        <taxon>Moraxellaceae</taxon>
        <taxon>Acinetobacter</taxon>
        <taxon>Acinetobacter calcoaceticus/baumannii complex</taxon>
    </lineage>
</organism>
<name>R8Y0V4_ACICA</name>
<evidence type="ECO:0000259" key="1">
    <source>
        <dbReference type="Pfam" id="PF12146"/>
    </source>
</evidence>
<gene>
    <name evidence="2" type="ORF">F935_02178</name>
</gene>
<feature type="domain" description="Serine aminopeptidase S33" evidence="1">
    <location>
        <begin position="50"/>
        <end position="122"/>
    </location>
</feature>
<evidence type="ECO:0000313" key="3">
    <source>
        <dbReference type="Proteomes" id="UP000014041"/>
    </source>
</evidence>
<reference evidence="2 3" key="1">
    <citation type="submission" date="2013-02" db="EMBL/GenBank/DDBJ databases">
        <title>The Genome Sequence of Acinetobacter sp. ANC 3811.</title>
        <authorList>
            <consortium name="The Broad Institute Genome Sequencing Platform"/>
            <consortium name="The Broad Institute Genome Sequencing Center for Infectious Disease"/>
            <person name="Cerqueira G."/>
            <person name="Feldgarden M."/>
            <person name="Courvalin P."/>
            <person name="Perichon B."/>
            <person name="Grillot-Courvalin C."/>
            <person name="Clermont D."/>
            <person name="Rocha E."/>
            <person name="Yoon E.-J."/>
            <person name="Nemec A."/>
            <person name="Walker B."/>
            <person name="Young S.K."/>
            <person name="Zeng Q."/>
            <person name="Gargeya S."/>
            <person name="Fitzgerald M."/>
            <person name="Haas B."/>
            <person name="Abouelleil A."/>
            <person name="Alvarado L."/>
            <person name="Arachchi H.M."/>
            <person name="Berlin A.M."/>
            <person name="Chapman S.B."/>
            <person name="Dewar J."/>
            <person name="Goldberg J."/>
            <person name="Griggs A."/>
            <person name="Gujja S."/>
            <person name="Hansen M."/>
            <person name="Howarth C."/>
            <person name="Imamovic A."/>
            <person name="Larimer J."/>
            <person name="McCowan C."/>
            <person name="Murphy C."/>
            <person name="Neiman D."/>
            <person name="Pearson M."/>
            <person name="Priest M."/>
            <person name="Roberts A."/>
            <person name="Saif S."/>
            <person name="Shea T."/>
            <person name="Sisk P."/>
            <person name="Sykes S."/>
            <person name="Wortman J."/>
            <person name="Nusbaum C."/>
            <person name="Birren B."/>
        </authorList>
    </citation>
    <scope>NUCLEOTIDE SEQUENCE [LARGE SCALE GENOMIC DNA]</scope>
    <source>
        <strain evidence="2 3">ANC 3811</strain>
    </source>
</reference>
<dbReference type="PATRIC" id="fig|1217690.3.peg.2171"/>
<accession>R8Y0V4</accession>
<dbReference type="InterPro" id="IPR022742">
    <property type="entry name" value="Hydrolase_4"/>
</dbReference>
<dbReference type="EMBL" id="APQJ01000008">
    <property type="protein sequence ID" value="EOQ63085.1"/>
    <property type="molecule type" value="Genomic_DNA"/>
</dbReference>
<dbReference type="SUPFAM" id="SSF53474">
    <property type="entry name" value="alpha/beta-Hydrolases"/>
    <property type="match status" value="1"/>
</dbReference>
<dbReference type="Pfam" id="PF12146">
    <property type="entry name" value="Hydrolase_4"/>
    <property type="match status" value="1"/>
</dbReference>
<protein>
    <recommendedName>
        <fullName evidence="1">Serine aminopeptidase S33 domain-containing protein</fullName>
    </recommendedName>
</protein>
<dbReference type="Proteomes" id="UP000014041">
    <property type="component" value="Unassembled WGS sequence"/>
</dbReference>
<evidence type="ECO:0000313" key="2">
    <source>
        <dbReference type="EMBL" id="EOQ63085.1"/>
    </source>
</evidence>
<dbReference type="HOGENOM" id="CLU_058232_0_1_6"/>
<sequence length="292" mass="33436">MQPATQINEQLSQTVQFPALDGYQLKGTRYFTTTLAKANIVVAGATGVPHEFYRRFAEYMTQFGYQIFTFDYRGVGKSSPKSLKGFDMSYLDWGQYDLAGAIEYLSKEPLPLFMVGHSYGGHALGLLPNHDKLLACYTFGTGAGWHGYMPLKERFKVQVVWNIVFPPIVAVTGYLPWSKFNMGSDLPLNVYKQWRKWCKNPKYFFADPEQQHLIEQYASVKTPIYAVSALDDDWALPTSCRAFMQHYRQAQVSYVSLQPQDVAMKTIGHMGYFKKDAEHIWSKIRTTFDGFL</sequence>
<comment type="caution">
    <text evidence="2">The sequence shown here is derived from an EMBL/GenBank/DDBJ whole genome shotgun (WGS) entry which is preliminary data.</text>
</comment>
<dbReference type="AlphaFoldDB" id="R8Y0V4"/>
<dbReference type="InterPro" id="IPR029058">
    <property type="entry name" value="AB_hydrolase_fold"/>
</dbReference>
<dbReference type="Gene3D" id="3.40.50.1820">
    <property type="entry name" value="alpha/beta hydrolase"/>
    <property type="match status" value="1"/>
</dbReference>
<dbReference type="RefSeq" id="WP_016138968.1">
    <property type="nucleotide sequence ID" value="NZ_KB976986.1"/>
</dbReference>
<dbReference type="InterPro" id="IPR017208">
    <property type="entry name" value="UCP037442_abhydr"/>
</dbReference>
<dbReference type="PIRSF" id="PIRSF037442">
    <property type="entry name" value="UCP037442_abhydr"/>
    <property type="match status" value="1"/>
</dbReference>
<proteinExistence type="predicted"/>